<reference evidence="2 3" key="2">
    <citation type="submission" date="2020-06" db="EMBL/GenBank/DDBJ databases">
        <title>Ramlibacter rhizophilus sp. nov., isolated from rhizosphere soil of national flower Mugunghwa from South Korea.</title>
        <authorList>
            <person name="Zheng-Fei Y."/>
            <person name="Huan T."/>
        </authorList>
    </citation>
    <scope>NUCLEOTIDE SEQUENCE [LARGE SCALE GENOMIC DNA]</scope>
    <source>
        <strain evidence="2 3">B156</strain>
    </source>
</reference>
<accession>A0A849K1C8</accession>
<dbReference type="AlphaFoldDB" id="A0A849K1C8"/>
<evidence type="ECO:0000256" key="1">
    <source>
        <dbReference type="SAM" id="SignalP"/>
    </source>
</evidence>
<evidence type="ECO:0000313" key="3">
    <source>
        <dbReference type="Proteomes" id="UP000552954"/>
    </source>
</evidence>
<dbReference type="EMBL" id="JABFCS010000001">
    <property type="protein sequence ID" value="NNU42322.1"/>
    <property type="molecule type" value="Genomic_DNA"/>
</dbReference>
<reference evidence="2 3" key="1">
    <citation type="submission" date="2020-05" db="EMBL/GenBank/DDBJ databases">
        <authorList>
            <person name="Khan S.A."/>
            <person name="Jeon C.O."/>
            <person name="Chun B.H."/>
        </authorList>
    </citation>
    <scope>NUCLEOTIDE SEQUENCE [LARGE SCALE GENOMIC DNA]</scope>
    <source>
        <strain evidence="2 3">B156</strain>
    </source>
</reference>
<keyword evidence="1" id="KW-0732">Signal</keyword>
<evidence type="ECO:0000313" key="2">
    <source>
        <dbReference type="EMBL" id="NNU42322.1"/>
    </source>
</evidence>
<dbReference type="Pfam" id="PF13663">
    <property type="entry name" value="DUF4148"/>
    <property type="match status" value="1"/>
</dbReference>
<sequence length="92" mass="9852">MHKSLIALFLFTSAAAYANEAADAQANHAAFAGERTRAEVKAEVMHARSTGTLSTSDYAGNEQAGAAFTRSRAEVRAEAMQAARTRVIHEQI</sequence>
<name>A0A849K1C8_9BURK</name>
<keyword evidence="3" id="KW-1185">Reference proteome</keyword>
<dbReference type="RefSeq" id="WP_171556694.1">
    <property type="nucleotide sequence ID" value="NZ_JABFCS010000001.1"/>
</dbReference>
<proteinExistence type="predicted"/>
<dbReference type="Proteomes" id="UP000552954">
    <property type="component" value="Unassembled WGS sequence"/>
</dbReference>
<protein>
    <submittedName>
        <fullName evidence="2">DUF4148 domain-containing protein</fullName>
    </submittedName>
</protein>
<dbReference type="InterPro" id="IPR025421">
    <property type="entry name" value="DUF4148"/>
</dbReference>
<feature type="chain" id="PRO_5032671496" evidence="1">
    <location>
        <begin position="19"/>
        <end position="92"/>
    </location>
</feature>
<comment type="caution">
    <text evidence="2">The sequence shown here is derived from an EMBL/GenBank/DDBJ whole genome shotgun (WGS) entry which is preliminary data.</text>
</comment>
<organism evidence="2 3">
    <name type="scientific">Ramlibacter montanisoli</name>
    <dbReference type="NCBI Taxonomy" id="2732512"/>
    <lineage>
        <taxon>Bacteria</taxon>
        <taxon>Pseudomonadati</taxon>
        <taxon>Pseudomonadota</taxon>
        <taxon>Betaproteobacteria</taxon>
        <taxon>Burkholderiales</taxon>
        <taxon>Comamonadaceae</taxon>
        <taxon>Ramlibacter</taxon>
    </lineage>
</organism>
<feature type="signal peptide" evidence="1">
    <location>
        <begin position="1"/>
        <end position="18"/>
    </location>
</feature>
<gene>
    <name evidence="2" type="ORF">HK415_02840</name>
</gene>